<organism evidence="1 2">
    <name type="scientific">Xanthomonas oryzae</name>
    <dbReference type="NCBI Taxonomy" id="347"/>
    <lineage>
        <taxon>Bacteria</taxon>
        <taxon>Pseudomonadati</taxon>
        <taxon>Pseudomonadota</taxon>
        <taxon>Gammaproteobacteria</taxon>
        <taxon>Lysobacterales</taxon>
        <taxon>Lysobacteraceae</taxon>
        <taxon>Xanthomonas</taxon>
    </lineage>
</organism>
<dbReference type="AlphaFoldDB" id="A0AAP1F0P8"/>
<comment type="caution">
    <text evidence="1">The sequence shown here is derived from an EMBL/GenBank/DDBJ whole genome shotgun (WGS) entry which is preliminary data.</text>
</comment>
<evidence type="ECO:0000313" key="1">
    <source>
        <dbReference type="EMBL" id="KOR47537.1"/>
    </source>
</evidence>
<name>A0AAP1F0P8_9XANT</name>
<reference evidence="1 2" key="2">
    <citation type="submission" date="2015-09" db="EMBL/GenBank/DDBJ databases">
        <title>Draft genome sequence of Xanthomonas oryzae pv. USA str. X11-5A.</title>
        <authorList>
            <person name="Knight B.M."/>
            <person name="Roberts D.P."/>
            <person name="Lin D."/>
            <person name="Hari K."/>
            <person name="Fletcher J."/>
            <person name="Melcher U."/>
            <person name="Blagden T."/>
            <person name="Winegar R.A."/>
        </authorList>
    </citation>
    <scope>NUCLEOTIDE SEQUENCE [LARGE SCALE GENOMIC DNA]</scope>
    <source>
        <strain evidence="1 2">X11-5A</strain>
    </source>
</reference>
<proteinExistence type="predicted"/>
<sequence>MSDPVLDIVIDGKACDGSGASLGQGERCLSTEPGYWLGCAYWNQG</sequence>
<dbReference type="Proteomes" id="UP000036790">
    <property type="component" value="Unassembled WGS sequence"/>
</dbReference>
<gene>
    <name evidence="1" type="ORF">ADT25_04895</name>
</gene>
<evidence type="ECO:0000313" key="2">
    <source>
        <dbReference type="Proteomes" id="UP000036790"/>
    </source>
</evidence>
<reference evidence="1 2" key="1">
    <citation type="submission" date="2015-07" db="EMBL/GenBank/DDBJ databases">
        <authorList>
            <consortium name="Consortium for Microbial Forensics and Genomics (microFORGE)"/>
            <person name="Knight B.M."/>
            <person name="Roberts D.P."/>
            <person name="Lin D."/>
            <person name="Hari K."/>
            <person name="Fletcher J."/>
            <person name="Melcher U."/>
            <person name="Blagden T."/>
            <person name="Winegar R.A."/>
        </authorList>
    </citation>
    <scope>NUCLEOTIDE SEQUENCE [LARGE SCALE GENOMIC DNA]</scope>
    <source>
        <strain evidence="1 2">X11-5A</strain>
    </source>
</reference>
<dbReference type="EMBL" id="LHUJ01000093">
    <property type="protein sequence ID" value="KOR47537.1"/>
    <property type="molecule type" value="Genomic_DNA"/>
</dbReference>
<protein>
    <submittedName>
        <fullName evidence="1">Acetyltransferase</fullName>
    </submittedName>
</protein>
<accession>A0AAP1F0P8</accession>